<accession>A0A8S4RYS4</accession>
<reference evidence="1" key="1">
    <citation type="submission" date="2022-03" db="EMBL/GenBank/DDBJ databases">
        <authorList>
            <person name="Lindestad O."/>
        </authorList>
    </citation>
    <scope>NUCLEOTIDE SEQUENCE</scope>
</reference>
<sequence>MEDIDPHRITVHCWTKGLSQRLPIITTLDRRTTGARTVGTGRSDQAMFHIDRLEHREYANGAVPLRVSGRARHQKSYEPVGSFYFFKLTASGLARRSGWAAPWVTSAAAAVTTLTDPWVSTLCQDNTTPSNLSLAAFSPHSPANVKSQIAPL</sequence>
<evidence type="ECO:0000313" key="2">
    <source>
        <dbReference type="Proteomes" id="UP000838756"/>
    </source>
</evidence>
<proteinExistence type="predicted"/>
<gene>
    <name evidence="1" type="primary">jg11904</name>
    <name evidence="1" type="ORF">PAEG_LOCUS18983</name>
</gene>
<dbReference type="EMBL" id="CAKXAJ010025676">
    <property type="protein sequence ID" value="CAH2242746.1"/>
    <property type="molecule type" value="Genomic_DNA"/>
</dbReference>
<protein>
    <submittedName>
        <fullName evidence="1">Jg11904 protein</fullName>
    </submittedName>
</protein>
<evidence type="ECO:0000313" key="1">
    <source>
        <dbReference type="EMBL" id="CAH2242746.1"/>
    </source>
</evidence>
<name>A0A8S4RYS4_9NEOP</name>
<keyword evidence="2" id="KW-1185">Reference proteome</keyword>
<dbReference type="Proteomes" id="UP000838756">
    <property type="component" value="Unassembled WGS sequence"/>
</dbReference>
<comment type="caution">
    <text evidence="1">The sequence shown here is derived from an EMBL/GenBank/DDBJ whole genome shotgun (WGS) entry which is preliminary data.</text>
</comment>
<organism evidence="1 2">
    <name type="scientific">Pararge aegeria aegeria</name>
    <dbReference type="NCBI Taxonomy" id="348720"/>
    <lineage>
        <taxon>Eukaryota</taxon>
        <taxon>Metazoa</taxon>
        <taxon>Ecdysozoa</taxon>
        <taxon>Arthropoda</taxon>
        <taxon>Hexapoda</taxon>
        <taxon>Insecta</taxon>
        <taxon>Pterygota</taxon>
        <taxon>Neoptera</taxon>
        <taxon>Endopterygota</taxon>
        <taxon>Lepidoptera</taxon>
        <taxon>Glossata</taxon>
        <taxon>Ditrysia</taxon>
        <taxon>Papilionoidea</taxon>
        <taxon>Nymphalidae</taxon>
        <taxon>Satyrinae</taxon>
        <taxon>Satyrini</taxon>
        <taxon>Parargina</taxon>
        <taxon>Pararge</taxon>
    </lineage>
</organism>
<dbReference type="AlphaFoldDB" id="A0A8S4RYS4"/>